<feature type="domain" description="Dynamin N-terminal" evidence="1">
    <location>
        <begin position="381"/>
        <end position="509"/>
    </location>
</feature>
<keyword evidence="3" id="KW-1185">Reference proteome</keyword>
<dbReference type="InterPro" id="IPR027417">
    <property type="entry name" value="P-loop_NTPase"/>
</dbReference>
<dbReference type="EMBL" id="CP137640">
    <property type="protein sequence ID" value="WVX82243.1"/>
    <property type="molecule type" value="Genomic_DNA"/>
</dbReference>
<dbReference type="Pfam" id="PF00350">
    <property type="entry name" value="Dynamin_N"/>
    <property type="match status" value="1"/>
</dbReference>
<proteinExistence type="predicted"/>
<dbReference type="Gene3D" id="1.25.40.10">
    <property type="entry name" value="Tetratricopeptide repeat domain"/>
    <property type="match status" value="1"/>
</dbReference>
<dbReference type="SUPFAM" id="SSF48452">
    <property type="entry name" value="TPR-like"/>
    <property type="match status" value="1"/>
</dbReference>
<accession>A0ABZ2CFF5</accession>
<reference evidence="2 3" key="1">
    <citation type="submission" date="2023-10" db="EMBL/GenBank/DDBJ databases">
        <title>Niallia locisalis sp.nov. isolated from a salt pond sample.</title>
        <authorList>
            <person name="Li X.-J."/>
            <person name="Dong L."/>
        </authorList>
    </citation>
    <scope>NUCLEOTIDE SEQUENCE [LARGE SCALE GENOMIC DNA]</scope>
    <source>
        <strain evidence="2 3">DSM 29761</strain>
    </source>
</reference>
<name>A0ABZ2CFF5_9BACI</name>
<dbReference type="Proteomes" id="UP001357223">
    <property type="component" value="Chromosome"/>
</dbReference>
<dbReference type="SUPFAM" id="SSF52540">
    <property type="entry name" value="P-loop containing nucleoside triphosphate hydrolases"/>
    <property type="match status" value="1"/>
</dbReference>
<sequence>MTTEKHLIEKKYYETFLNGDPKVAPIQVLGEAYMEEQKKDIPDLSAIRFAQGEVYFHYKDFEAAIFKWENIQNEWEPWAKKNMADAYFELGLLPTAEEIYKSIATEDMTLQTEIALHLFSLYIRQKNSESASQVIKETVSQNPDYENVTALARSFFEEHQDWSSAIELAWDEAIRLESVEWYDAMIGYAGKGVTQIKEPVFFEEGLFILARVDSERFEKLSSALWNNFKKSEAHLSWVMVMDRVITRIASENVGSWNTLSGLYEESYLSLINGTHLISEVGAAIPSLLTNWMKICVSSHALAAAAAVISWNEMFPRTLDSSTVYEAENRLLELEKQTNGYDEAVRLSNEVLHWANKHDLHVTKSLTWIMNAIKNQDSYKLLVVGTDESGKSTCINSMVGNPILPEDNKALVLLDYDEQPGIREIADSEIIEVERIEEQPSFRYQRSYHAKLDSSFLQKHRISFMDTPSINDSNEVLSCLHAADGVLFVLNANNPFTEKEQQVLQQIKEKMPNMDIHFLLNKMDAVYDDQDQTIVETKTKVKSNMPNAGVFAFSPHYEENSQGSDFGKFFAAHYKQKNLIAGRTTNLLYFIRRLIVYLLNKRIEKENSLVDSIKWNEEMVSKLNGAIHQIGDKEVEKVRSISRGYQSIKSKMKAELLEKIPQILRGCSEYIQENSDFGKLHLELNDEMNHQVESYLTETALPEYYQLIQNWIQESTAEFNEVQFTINEMCDSFNALYDEDKLQLDCDFKVLDDWRRDADRLTTAIHWEKMNILLRFTPSQFLLKSAGKLLGNITQNKTMIYNKYKQYVETEDYHEAAALIVNRFLQPFELFEKSIERDIRIFFRNPLAILNQTVEESRREISSNKDALSKMRENPEWYQDPLTFFELKLRQNEWLDQKESKIPV</sequence>
<gene>
    <name evidence="2" type="ORF">R4Z09_04375</name>
</gene>
<dbReference type="InterPro" id="IPR051943">
    <property type="entry name" value="TRAFAC_Dynamin-like_GTPase"/>
</dbReference>
<organism evidence="2 3">
    <name type="scientific">Niallia oryzisoli</name>
    <dbReference type="NCBI Taxonomy" id="1737571"/>
    <lineage>
        <taxon>Bacteria</taxon>
        <taxon>Bacillati</taxon>
        <taxon>Bacillota</taxon>
        <taxon>Bacilli</taxon>
        <taxon>Bacillales</taxon>
        <taxon>Bacillaceae</taxon>
        <taxon>Niallia</taxon>
    </lineage>
</organism>
<dbReference type="Gene3D" id="3.40.50.300">
    <property type="entry name" value="P-loop containing nucleotide triphosphate hydrolases"/>
    <property type="match status" value="1"/>
</dbReference>
<protein>
    <submittedName>
        <fullName evidence="2">Dynamin family protein</fullName>
    </submittedName>
</protein>
<evidence type="ECO:0000259" key="1">
    <source>
        <dbReference type="Pfam" id="PF00350"/>
    </source>
</evidence>
<dbReference type="PANTHER" id="PTHR43681:SF1">
    <property type="entry name" value="SARCALUMENIN"/>
    <property type="match status" value="1"/>
</dbReference>
<dbReference type="InterPro" id="IPR011990">
    <property type="entry name" value="TPR-like_helical_dom_sf"/>
</dbReference>
<dbReference type="PANTHER" id="PTHR43681">
    <property type="entry name" value="TRANSMEMBRANE GTPASE FZO"/>
    <property type="match status" value="1"/>
</dbReference>
<dbReference type="InterPro" id="IPR045063">
    <property type="entry name" value="Dynamin_N"/>
</dbReference>
<evidence type="ECO:0000313" key="2">
    <source>
        <dbReference type="EMBL" id="WVX82243.1"/>
    </source>
</evidence>
<dbReference type="RefSeq" id="WP_338451147.1">
    <property type="nucleotide sequence ID" value="NZ_CP137640.1"/>
</dbReference>
<evidence type="ECO:0000313" key="3">
    <source>
        <dbReference type="Proteomes" id="UP001357223"/>
    </source>
</evidence>